<accession>A0A261T896</accession>
<sequence>MDWNTWLLYALAVSGLSLTPGPNSLLVIAHGALHGRGPTRWTIAGGAVGFTGLIALAMAGIGALLQTSPGALTALKFAGGAYLVWLGVQLWRAPPLALGAAVPGADAPAPDASAPDATSPDATSPRPSDPAALREGQPAARANAPSSRALLFRQGLFAAVSNPKVLLFYGAFLPQFISPARSLWLQFAVMALTFVVAECAVEYGLASLSHRIRPWLERSGRRFNQVCGVLFAVIGAALPFAH</sequence>
<keyword evidence="10" id="KW-1185">Reference proteome</keyword>
<dbReference type="PANTHER" id="PTHR30086:SF14">
    <property type="entry name" value="HOMOSERINE_HOMOSERINE LACTONE EFFLUX PROTEIN"/>
    <property type="match status" value="1"/>
</dbReference>
<dbReference type="RefSeq" id="WP_094803726.1">
    <property type="nucleotide sequence ID" value="NZ_NEVP01000012.1"/>
</dbReference>
<dbReference type="Proteomes" id="UP000216913">
    <property type="component" value="Unassembled WGS sequence"/>
</dbReference>
<evidence type="ECO:0000256" key="4">
    <source>
        <dbReference type="ARBA" id="ARBA00022692"/>
    </source>
</evidence>
<comment type="similarity">
    <text evidence="2">Belongs to the Rht family.</text>
</comment>
<evidence type="ECO:0000256" key="7">
    <source>
        <dbReference type="SAM" id="MobiDB-lite"/>
    </source>
</evidence>
<dbReference type="EMBL" id="NEVP01000012">
    <property type="protein sequence ID" value="OZI45829.1"/>
    <property type="molecule type" value="Genomic_DNA"/>
</dbReference>
<keyword evidence="3" id="KW-1003">Cell membrane</keyword>
<dbReference type="PANTHER" id="PTHR30086">
    <property type="entry name" value="ARGININE EXPORTER PROTEIN ARGO"/>
    <property type="match status" value="1"/>
</dbReference>
<dbReference type="OrthoDB" id="9784202at2"/>
<feature type="compositionally biased region" description="Low complexity" evidence="7">
    <location>
        <begin position="107"/>
        <end position="125"/>
    </location>
</feature>
<protein>
    <submittedName>
        <fullName evidence="9">Lysine transporter LysE</fullName>
    </submittedName>
</protein>
<evidence type="ECO:0000256" key="1">
    <source>
        <dbReference type="ARBA" id="ARBA00004651"/>
    </source>
</evidence>
<dbReference type="Pfam" id="PF01810">
    <property type="entry name" value="LysE"/>
    <property type="match status" value="1"/>
</dbReference>
<keyword evidence="5 8" id="KW-1133">Transmembrane helix</keyword>
<proteinExistence type="inferred from homology"/>
<comment type="caution">
    <text evidence="9">The sequence shown here is derived from an EMBL/GenBank/DDBJ whole genome shotgun (WGS) entry which is preliminary data.</text>
</comment>
<reference evidence="9 10" key="1">
    <citation type="submission" date="2017-05" db="EMBL/GenBank/DDBJ databases">
        <title>Complete and WGS of Bordetella genogroups.</title>
        <authorList>
            <person name="Spilker T."/>
            <person name="LiPuma J."/>
        </authorList>
    </citation>
    <scope>NUCLEOTIDE SEQUENCE [LARGE SCALE GENOMIC DNA]</scope>
    <source>
        <strain evidence="9 10">AU10456</strain>
    </source>
</reference>
<evidence type="ECO:0000256" key="2">
    <source>
        <dbReference type="ARBA" id="ARBA00007928"/>
    </source>
</evidence>
<organism evidence="9 10">
    <name type="scientific">Bordetella genomosp. 5</name>
    <dbReference type="NCBI Taxonomy" id="1395608"/>
    <lineage>
        <taxon>Bacteria</taxon>
        <taxon>Pseudomonadati</taxon>
        <taxon>Pseudomonadota</taxon>
        <taxon>Betaproteobacteria</taxon>
        <taxon>Burkholderiales</taxon>
        <taxon>Alcaligenaceae</taxon>
        <taxon>Bordetella</taxon>
    </lineage>
</organism>
<feature type="transmembrane region" description="Helical" evidence="8">
    <location>
        <begin position="41"/>
        <end position="65"/>
    </location>
</feature>
<gene>
    <name evidence="9" type="ORF">CAL25_21655</name>
</gene>
<dbReference type="PIRSF" id="PIRSF006324">
    <property type="entry name" value="LeuE"/>
    <property type="match status" value="1"/>
</dbReference>
<dbReference type="GO" id="GO:0042970">
    <property type="term" value="F:homoserine transmembrane transporter activity"/>
    <property type="evidence" value="ECO:0007669"/>
    <property type="project" value="TreeGrafter"/>
</dbReference>
<feature type="region of interest" description="Disordered" evidence="7">
    <location>
        <begin position="107"/>
        <end position="141"/>
    </location>
</feature>
<keyword evidence="6 8" id="KW-0472">Membrane</keyword>
<comment type="subcellular location">
    <subcellularLocation>
        <location evidence="1">Cell membrane</location>
        <topology evidence="1">Multi-pass membrane protein</topology>
    </subcellularLocation>
</comment>
<evidence type="ECO:0000256" key="8">
    <source>
        <dbReference type="SAM" id="Phobius"/>
    </source>
</evidence>
<feature type="transmembrane region" description="Helical" evidence="8">
    <location>
        <begin position="223"/>
        <end position="241"/>
    </location>
</feature>
<feature type="transmembrane region" description="Helical" evidence="8">
    <location>
        <begin position="183"/>
        <end position="203"/>
    </location>
</feature>
<evidence type="ECO:0000256" key="6">
    <source>
        <dbReference type="ARBA" id="ARBA00023136"/>
    </source>
</evidence>
<feature type="transmembrane region" description="Helical" evidence="8">
    <location>
        <begin position="156"/>
        <end position="177"/>
    </location>
</feature>
<evidence type="ECO:0000256" key="3">
    <source>
        <dbReference type="ARBA" id="ARBA00022475"/>
    </source>
</evidence>
<keyword evidence="4 8" id="KW-0812">Transmembrane</keyword>
<evidence type="ECO:0000313" key="9">
    <source>
        <dbReference type="EMBL" id="OZI45829.1"/>
    </source>
</evidence>
<feature type="transmembrane region" description="Helical" evidence="8">
    <location>
        <begin position="6"/>
        <end position="29"/>
    </location>
</feature>
<evidence type="ECO:0000313" key="10">
    <source>
        <dbReference type="Proteomes" id="UP000216913"/>
    </source>
</evidence>
<name>A0A261T896_9BORD</name>
<evidence type="ECO:0000256" key="5">
    <source>
        <dbReference type="ARBA" id="ARBA00022989"/>
    </source>
</evidence>
<dbReference type="AlphaFoldDB" id="A0A261T896"/>
<dbReference type="GO" id="GO:0005886">
    <property type="term" value="C:plasma membrane"/>
    <property type="evidence" value="ECO:0007669"/>
    <property type="project" value="UniProtKB-SubCell"/>
</dbReference>
<dbReference type="InterPro" id="IPR001123">
    <property type="entry name" value="LeuE-type"/>
</dbReference>